<dbReference type="GO" id="GO:0016787">
    <property type="term" value="F:hydrolase activity"/>
    <property type="evidence" value="ECO:0007669"/>
    <property type="project" value="UniProtKB-KW"/>
</dbReference>
<dbReference type="SUPFAM" id="SSF56601">
    <property type="entry name" value="beta-lactamase/transpeptidase-like"/>
    <property type="match status" value="1"/>
</dbReference>
<dbReference type="InterPro" id="IPR012338">
    <property type="entry name" value="Beta-lactam/transpept-like"/>
</dbReference>
<dbReference type="InterPro" id="IPR001466">
    <property type="entry name" value="Beta-lactam-related"/>
</dbReference>
<dbReference type="AlphaFoldDB" id="A0A2D0B663"/>
<proteinExistence type="predicted"/>
<accession>A0A2D0B663</accession>
<evidence type="ECO:0000259" key="2">
    <source>
        <dbReference type="Pfam" id="PF00144"/>
    </source>
</evidence>
<comment type="caution">
    <text evidence="3">The sequence shown here is derived from an EMBL/GenBank/DDBJ whole genome shotgun (WGS) entry which is preliminary data.</text>
</comment>
<dbReference type="PANTHER" id="PTHR43283">
    <property type="entry name" value="BETA-LACTAMASE-RELATED"/>
    <property type="match status" value="1"/>
</dbReference>
<protein>
    <submittedName>
        <fullName evidence="3">Serine hydrolase</fullName>
    </submittedName>
</protein>
<dbReference type="InterPro" id="IPR050789">
    <property type="entry name" value="Diverse_Enzym_Activities"/>
</dbReference>
<keyword evidence="1" id="KW-0732">Signal</keyword>
<feature type="signal peptide" evidence="1">
    <location>
        <begin position="1"/>
        <end position="19"/>
    </location>
</feature>
<dbReference type="EMBL" id="NJGU01000004">
    <property type="protein sequence ID" value="OWY29621.1"/>
    <property type="molecule type" value="Genomic_DNA"/>
</dbReference>
<organism evidence="3 4">
    <name type="scientific">Herbaspirillum robiniae</name>
    <dbReference type="NCBI Taxonomy" id="2014887"/>
    <lineage>
        <taxon>Bacteria</taxon>
        <taxon>Pseudomonadati</taxon>
        <taxon>Pseudomonadota</taxon>
        <taxon>Betaproteobacteria</taxon>
        <taxon>Burkholderiales</taxon>
        <taxon>Oxalobacteraceae</taxon>
        <taxon>Herbaspirillum</taxon>
    </lineage>
</organism>
<name>A0A2D0B663_9BURK</name>
<dbReference type="Proteomes" id="UP000197596">
    <property type="component" value="Unassembled WGS sequence"/>
</dbReference>
<dbReference type="PANTHER" id="PTHR43283:SF14">
    <property type="entry name" value="BLL8153 PROTEIN"/>
    <property type="match status" value="1"/>
</dbReference>
<dbReference type="Gene3D" id="3.40.710.10">
    <property type="entry name" value="DD-peptidase/beta-lactamase superfamily"/>
    <property type="match status" value="1"/>
</dbReference>
<evidence type="ECO:0000313" key="3">
    <source>
        <dbReference type="EMBL" id="OWY29621.1"/>
    </source>
</evidence>
<dbReference type="Pfam" id="PF00144">
    <property type="entry name" value="Beta-lactamase"/>
    <property type="match status" value="1"/>
</dbReference>
<sequence length="413" mass="44890">MKGWPALLLAAGFASGAMAAPDEEMLGRDAGYPVGSNLAQAYQQHYLVGSFSAMDSIAPACTQAPSGHPLPLEKAASETTIRYRFRTGFYTLDDYMQHQRATAVVVIKDGRIVAERYNYGRTAEMRMLSNSMAKTIVALGIMKALEEGKIRSLDDRAQDYLPALEGSLYGGTRIINLMRMASGARYVEDYTPNDDRARFGGIMRKQGALQAARSITERAYPEGERFNYSGAQTTVLGLVLEAATGQNLCGWIGEKIWQPIGAAAAASWLLSPADKEPIAQGGFNATVYDYARLGMMLANDGVAGGQQVVSREHLLDMSDPARQPPAFRPGTMVDSHGSTYFGYGLQTWIMPGDKRRFALLGIYGQAIFVDPEQKLVMVHTGVGRDAAGDASGNHFGQERDALWRGVVATYGKW</sequence>
<keyword evidence="3" id="KW-0378">Hydrolase</keyword>
<feature type="chain" id="PRO_5012790689" evidence="1">
    <location>
        <begin position="20"/>
        <end position="413"/>
    </location>
</feature>
<reference evidence="3 4" key="1">
    <citation type="submission" date="2017-06" db="EMBL/GenBank/DDBJ databases">
        <title>Herbaspirillum phytohormonus sp. nov., isolated from the root nodule of Robinia pseudoacacia in lead-zinc mine.</title>
        <authorList>
            <person name="Fan M."/>
            <person name="Lin Y."/>
        </authorList>
    </citation>
    <scope>NUCLEOTIDE SEQUENCE [LARGE SCALE GENOMIC DNA]</scope>
    <source>
        <strain evidence="3 4">HZ10</strain>
    </source>
</reference>
<gene>
    <name evidence="3" type="ORF">CEJ42_07065</name>
</gene>
<evidence type="ECO:0000256" key="1">
    <source>
        <dbReference type="SAM" id="SignalP"/>
    </source>
</evidence>
<evidence type="ECO:0000313" key="4">
    <source>
        <dbReference type="Proteomes" id="UP000197596"/>
    </source>
</evidence>
<feature type="domain" description="Beta-lactamase-related" evidence="2">
    <location>
        <begin position="94"/>
        <end position="378"/>
    </location>
</feature>